<feature type="region of interest" description="Disordered" evidence="4">
    <location>
        <begin position="276"/>
        <end position="303"/>
    </location>
</feature>
<dbReference type="Pfam" id="PF09751">
    <property type="entry name" value="Es2"/>
    <property type="match status" value="1"/>
</dbReference>
<dbReference type="PANTHER" id="PTHR12940">
    <property type="entry name" value="ES-2 PROTEIN - RELATED"/>
    <property type="match status" value="1"/>
</dbReference>
<evidence type="ECO:0000256" key="4">
    <source>
        <dbReference type="SAM" id="MobiDB-lite"/>
    </source>
</evidence>
<dbReference type="Proteomes" id="UP001216638">
    <property type="component" value="Chromosome 1"/>
</dbReference>
<dbReference type="GO" id="GO:0071013">
    <property type="term" value="C:catalytic step 2 spliceosome"/>
    <property type="evidence" value="ECO:0007669"/>
    <property type="project" value="TreeGrafter"/>
</dbReference>
<feature type="region of interest" description="Disordered" evidence="4">
    <location>
        <begin position="310"/>
        <end position="329"/>
    </location>
</feature>
<evidence type="ECO:0000313" key="5">
    <source>
        <dbReference type="EMBL" id="WFC93919.1"/>
    </source>
</evidence>
<sequence length="500" mass="53594">MASDRALQLAAQCTTRGAVVAPPKPGERSLRRQVVLDEDTYTSGLSRIIQRDFFPDLPRLRAENAYLEALESGDPDAIQATARALVQEEERCGILEETTRRADAGEPLTPLDVPGTPQSATPMPLWSAMASTPHNDTHIHNRMNEEAGDGADPLASVRVNMTLDEYQAKYTSEDNASFAQLMQLARNQRRARNQWAYDAEERAQAVRPLPPAHAGALPTTERLALPDASGAGEGDAPGSRASSALVRTSDDNDTTRMPPPPAPATWAFKARNSLMFPPDEDRETLTTRTSSRETPVPRAYGPYAPRVRHASTRLDEEPSAPLSAPSTPNSSVIDAAIEGEAYVPSTPGIQGYHYVGAAATPRPEDLGERRLQQLMTWGTLAATPRRLDTPSATPGAMPSATPSAPPNATPATASTRGKPVLARKPPGSARASRHPDLSPAARTLFHRTGGQRAGLYGAATPGRTPRTATREDAARQSRIGAQRWTPAPSPAASPVVRRDP</sequence>
<evidence type="ECO:0000256" key="1">
    <source>
        <dbReference type="ARBA" id="ARBA00004123"/>
    </source>
</evidence>
<reference evidence="5" key="1">
    <citation type="submission" date="2023-03" db="EMBL/GenBank/DDBJ databases">
        <title>Mating type loci evolution in Malassezia.</title>
        <authorList>
            <person name="Coelho M.A."/>
        </authorList>
    </citation>
    <scope>NUCLEOTIDE SEQUENCE</scope>
    <source>
        <strain evidence="5">CBS 14135</strain>
    </source>
</reference>
<dbReference type="EMBL" id="CP119951">
    <property type="protein sequence ID" value="WFC93919.1"/>
    <property type="molecule type" value="Genomic_DNA"/>
</dbReference>
<proteinExistence type="inferred from homology"/>
<comment type="similarity">
    <text evidence="2">Belongs to the ESS2 family.</text>
</comment>
<dbReference type="InterPro" id="IPR019148">
    <property type="entry name" value="Nuclear_protein_DGCR14_ESS-2"/>
</dbReference>
<evidence type="ECO:0008006" key="7">
    <source>
        <dbReference type="Google" id="ProtNLM"/>
    </source>
</evidence>
<accession>A0AAF0DQ66</accession>
<dbReference type="PANTHER" id="PTHR12940:SF0">
    <property type="entry name" value="SPLICING FACTOR ESS-2 HOMOLOG"/>
    <property type="match status" value="1"/>
</dbReference>
<keyword evidence="3" id="KW-0539">Nucleus</keyword>
<protein>
    <recommendedName>
        <fullName evidence="7">Protein DGCR14</fullName>
    </recommendedName>
</protein>
<dbReference type="AlphaFoldDB" id="A0AAF0DQ66"/>
<feature type="region of interest" description="Disordered" evidence="4">
    <location>
        <begin position="225"/>
        <end position="262"/>
    </location>
</feature>
<comment type="subcellular location">
    <subcellularLocation>
        <location evidence="1">Nucleus</location>
    </subcellularLocation>
</comment>
<evidence type="ECO:0000256" key="3">
    <source>
        <dbReference type="ARBA" id="ARBA00023242"/>
    </source>
</evidence>
<name>A0AAF0DQ66_9BASI</name>
<evidence type="ECO:0000313" key="6">
    <source>
        <dbReference type="Proteomes" id="UP001216638"/>
    </source>
</evidence>
<evidence type="ECO:0000256" key="2">
    <source>
        <dbReference type="ARBA" id="ARBA00009072"/>
    </source>
</evidence>
<feature type="compositionally biased region" description="Low complexity" evidence="4">
    <location>
        <begin position="389"/>
        <end position="402"/>
    </location>
</feature>
<gene>
    <name evidence="5" type="ORF">MBRA1_000545</name>
</gene>
<feature type="compositionally biased region" description="Low complexity" evidence="4">
    <location>
        <begin position="457"/>
        <end position="467"/>
    </location>
</feature>
<organism evidence="5 6">
    <name type="scientific">Malassezia brasiliensis</name>
    <dbReference type="NCBI Taxonomy" id="1821822"/>
    <lineage>
        <taxon>Eukaryota</taxon>
        <taxon>Fungi</taxon>
        <taxon>Dikarya</taxon>
        <taxon>Basidiomycota</taxon>
        <taxon>Ustilaginomycotina</taxon>
        <taxon>Malasseziomycetes</taxon>
        <taxon>Malasseziales</taxon>
        <taxon>Malasseziaceae</taxon>
        <taxon>Malassezia</taxon>
    </lineage>
</organism>
<feature type="region of interest" description="Disordered" evidence="4">
    <location>
        <begin position="384"/>
        <end position="500"/>
    </location>
</feature>
<keyword evidence="6" id="KW-1185">Reference proteome</keyword>